<dbReference type="AlphaFoldDB" id="A0A2M4CCQ8"/>
<feature type="signal peptide" evidence="1">
    <location>
        <begin position="1"/>
        <end position="26"/>
    </location>
</feature>
<name>A0A2M4CCQ8_9DIPT</name>
<accession>A0A2M4CCQ8</accession>
<keyword evidence="1" id="KW-0732">Signal</keyword>
<organism evidence="2">
    <name type="scientific">Anopheles marajoara</name>
    <dbReference type="NCBI Taxonomy" id="58244"/>
    <lineage>
        <taxon>Eukaryota</taxon>
        <taxon>Metazoa</taxon>
        <taxon>Ecdysozoa</taxon>
        <taxon>Arthropoda</taxon>
        <taxon>Hexapoda</taxon>
        <taxon>Insecta</taxon>
        <taxon>Pterygota</taxon>
        <taxon>Neoptera</taxon>
        <taxon>Endopterygota</taxon>
        <taxon>Diptera</taxon>
        <taxon>Nematocera</taxon>
        <taxon>Culicoidea</taxon>
        <taxon>Culicidae</taxon>
        <taxon>Anophelinae</taxon>
        <taxon>Anopheles</taxon>
    </lineage>
</organism>
<dbReference type="EMBL" id="GGFJ01013971">
    <property type="protein sequence ID" value="MBW63112.1"/>
    <property type="molecule type" value="Transcribed_RNA"/>
</dbReference>
<feature type="chain" id="PRO_5014792144" evidence="1">
    <location>
        <begin position="27"/>
        <end position="75"/>
    </location>
</feature>
<evidence type="ECO:0000256" key="1">
    <source>
        <dbReference type="SAM" id="SignalP"/>
    </source>
</evidence>
<proteinExistence type="predicted"/>
<sequence length="75" mass="7574">MVVGHAAGTLLAVCVCLCVLQHDVGTRYAIASDADVERGEPEIGKTLLGAIAGCSSSCSMSIGPVPVGEESERKG</sequence>
<evidence type="ECO:0000313" key="2">
    <source>
        <dbReference type="EMBL" id="MBW63112.1"/>
    </source>
</evidence>
<protein>
    <submittedName>
        <fullName evidence="2">Putative secreted protein</fullName>
    </submittedName>
</protein>
<reference evidence="2" key="1">
    <citation type="submission" date="2018-01" db="EMBL/GenBank/DDBJ databases">
        <title>An insight into the sialome of Amazonian anophelines.</title>
        <authorList>
            <person name="Ribeiro J.M."/>
            <person name="Scarpassa V."/>
            <person name="Calvo E."/>
        </authorList>
    </citation>
    <scope>NUCLEOTIDE SEQUENCE</scope>
    <source>
        <tissue evidence="2">Salivary glands</tissue>
    </source>
</reference>